<dbReference type="SUPFAM" id="SSF51445">
    <property type="entry name" value="(Trans)glycosidases"/>
    <property type="match status" value="1"/>
</dbReference>
<evidence type="ECO:0000256" key="3">
    <source>
        <dbReference type="ARBA" id="ARBA00012663"/>
    </source>
</evidence>
<dbReference type="InterPro" id="IPR029019">
    <property type="entry name" value="HEX_eukaryotic_N"/>
</dbReference>
<dbReference type="InterPro" id="IPR025705">
    <property type="entry name" value="Beta_hexosaminidase_sua/sub"/>
</dbReference>
<keyword evidence="5" id="KW-0378">Hydrolase</keyword>
<evidence type="ECO:0000256" key="5">
    <source>
        <dbReference type="ARBA" id="ARBA00022801"/>
    </source>
</evidence>
<dbReference type="InterPro" id="IPR017853">
    <property type="entry name" value="GH"/>
</dbReference>
<dbReference type="PRINTS" id="PR00738">
    <property type="entry name" value="GLHYDRLASE20"/>
</dbReference>
<dbReference type="AlphaFoldDB" id="A0A505INF7"/>
<evidence type="ECO:0000313" key="12">
    <source>
        <dbReference type="Proteomes" id="UP000197666"/>
    </source>
</evidence>
<accession>A0A505INF7</accession>
<dbReference type="PANTHER" id="PTHR22600">
    <property type="entry name" value="BETA-HEXOSAMINIDASE"/>
    <property type="match status" value="1"/>
</dbReference>
<dbReference type="VEuPathDB" id="FungiDB:ASPNIDRAFT2_1159353"/>
<reference evidence="12" key="1">
    <citation type="submission" date="2018-10" db="EMBL/GenBank/DDBJ databases">
        <title>FDA dAtabase for Regulatory Grade micrObial Sequences (FDA-ARGOS): Supporting development and validation of Infectious Disease Dx tests.</title>
        <authorList>
            <person name="Kerrigan L."/>
            <person name="Tallon L."/>
            <person name="Sadzewicz L."/>
            <person name="Sengamalay N."/>
            <person name="Ott S."/>
            <person name="Godinez A."/>
            <person name="Nagaraj S."/>
            <person name="Vavikolanu K."/>
            <person name="Nadendla S."/>
            <person name="George J."/>
            <person name="Sichtig H."/>
        </authorList>
    </citation>
    <scope>NUCLEOTIDE SEQUENCE [LARGE SCALE GENOMIC DNA]</scope>
    <source>
        <strain evidence="12">FDAARGOS_311</strain>
    </source>
</reference>
<feature type="domain" description="Beta-hexosaminidase eukaryotic type N-terminal" evidence="10">
    <location>
        <begin position="25"/>
        <end position="144"/>
    </location>
</feature>
<evidence type="ECO:0000256" key="7">
    <source>
        <dbReference type="ARBA" id="ARBA00023295"/>
    </source>
</evidence>
<comment type="caution">
    <text evidence="11">The sequence shown here is derived from an EMBL/GenBank/DDBJ whole genome shotgun (WGS) entry which is preliminary data.</text>
</comment>
<evidence type="ECO:0000256" key="8">
    <source>
        <dbReference type="SAM" id="SignalP"/>
    </source>
</evidence>
<evidence type="ECO:0000256" key="2">
    <source>
        <dbReference type="ARBA" id="ARBA00006285"/>
    </source>
</evidence>
<evidence type="ECO:0000256" key="1">
    <source>
        <dbReference type="ARBA" id="ARBA00001231"/>
    </source>
</evidence>
<gene>
    <name evidence="11" type="ORF">CAN33_0021875</name>
</gene>
<name>A0A505INF7_ASPNG</name>
<proteinExistence type="inferred from homology"/>
<feature type="domain" description="Glycoside hydrolase family 20 catalytic" evidence="9">
    <location>
        <begin position="167"/>
        <end position="196"/>
    </location>
</feature>
<dbReference type="SUPFAM" id="SSF55545">
    <property type="entry name" value="beta-N-acetylhexosaminidase-like domain"/>
    <property type="match status" value="1"/>
</dbReference>
<dbReference type="VEuPathDB" id="FungiDB:An09g02240"/>
<evidence type="ECO:0000259" key="9">
    <source>
        <dbReference type="Pfam" id="PF00728"/>
    </source>
</evidence>
<dbReference type="GO" id="GO:0016020">
    <property type="term" value="C:membrane"/>
    <property type="evidence" value="ECO:0007669"/>
    <property type="project" value="TreeGrafter"/>
</dbReference>
<dbReference type="Gene3D" id="3.30.379.10">
    <property type="entry name" value="Chitobiase/beta-hexosaminidase domain 2-like"/>
    <property type="match status" value="1"/>
</dbReference>
<dbReference type="VEuPathDB" id="FungiDB:M747DRAFT_296883"/>
<dbReference type="GO" id="GO:0016231">
    <property type="term" value="F:beta-N-acetylglucosaminidase activity"/>
    <property type="evidence" value="ECO:0007669"/>
    <property type="project" value="TreeGrafter"/>
</dbReference>
<dbReference type="Proteomes" id="UP000197666">
    <property type="component" value="Unassembled WGS sequence"/>
</dbReference>
<comment type="catalytic activity">
    <reaction evidence="1">
        <text>Hydrolysis of terminal non-reducing N-acetyl-D-hexosamine residues in N-acetyl-beta-D-hexosaminides.</text>
        <dbReference type="EC" id="3.2.1.52"/>
    </reaction>
</comment>
<keyword evidence="7" id="KW-0326">Glycosidase</keyword>
<evidence type="ECO:0000313" key="11">
    <source>
        <dbReference type="EMBL" id="TPR10382.1"/>
    </source>
</evidence>
<dbReference type="VEuPathDB" id="FungiDB:ATCC64974_84590"/>
<evidence type="ECO:0000256" key="6">
    <source>
        <dbReference type="ARBA" id="ARBA00023180"/>
    </source>
</evidence>
<evidence type="ECO:0000259" key="10">
    <source>
        <dbReference type="Pfam" id="PF14845"/>
    </source>
</evidence>
<organism evidence="11 12">
    <name type="scientific">Aspergillus niger</name>
    <dbReference type="NCBI Taxonomy" id="5061"/>
    <lineage>
        <taxon>Eukaryota</taxon>
        <taxon>Fungi</taxon>
        <taxon>Dikarya</taxon>
        <taxon>Ascomycota</taxon>
        <taxon>Pezizomycotina</taxon>
        <taxon>Eurotiomycetes</taxon>
        <taxon>Eurotiomycetidae</taxon>
        <taxon>Eurotiales</taxon>
        <taxon>Aspergillaceae</taxon>
        <taxon>Aspergillus</taxon>
        <taxon>Aspergillus subgen. Circumdati</taxon>
    </lineage>
</organism>
<dbReference type="Pfam" id="PF14845">
    <property type="entry name" value="Glycohydro_20b2"/>
    <property type="match status" value="1"/>
</dbReference>
<dbReference type="GO" id="GO:0005975">
    <property type="term" value="P:carbohydrate metabolic process"/>
    <property type="evidence" value="ECO:0007669"/>
    <property type="project" value="InterPro"/>
</dbReference>
<sequence length="212" mass="23059">MLLPRLWLACLTLLVAGVAAVKFNPLPAPRNINWASSGPKQLAGFVSLRASQNTSDFILANGWDRAWDSIVSLQWVPAATEGPVPSFQPFPTVCRCGCVGFGADLQHGVDESYTLEVTESATSVVIEAPTVWGALHAFTTLQQLVISDGQGGLLIEQPVKIQDAPLYPYRGIMLDSGRNFISVNKIYEQLDGMSFQNSTFYTGTWKTPNRGP</sequence>
<keyword evidence="6" id="KW-0325">Glycoprotein</keyword>
<dbReference type="InterPro" id="IPR015883">
    <property type="entry name" value="Glyco_hydro_20_cat"/>
</dbReference>
<dbReference type="EC" id="3.2.1.52" evidence="3"/>
<evidence type="ECO:0000256" key="4">
    <source>
        <dbReference type="ARBA" id="ARBA00022729"/>
    </source>
</evidence>
<dbReference type="GO" id="GO:0030203">
    <property type="term" value="P:glycosaminoglycan metabolic process"/>
    <property type="evidence" value="ECO:0007669"/>
    <property type="project" value="TreeGrafter"/>
</dbReference>
<dbReference type="Gene3D" id="3.20.20.80">
    <property type="entry name" value="Glycosidases"/>
    <property type="match status" value="1"/>
</dbReference>
<dbReference type="EMBL" id="NKJJ02000015">
    <property type="protein sequence ID" value="TPR10382.1"/>
    <property type="molecule type" value="Genomic_DNA"/>
</dbReference>
<feature type="signal peptide" evidence="8">
    <location>
        <begin position="1"/>
        <end position="20"/>
    </location>
</feature>
<feature type="chain" id="PRO_5021221767" description="beta-N-acetylhexosaminidase" evidence="8">
    <location>
        <begin position="21"/>
        <end position="212"/>
    </location>
</feature>
<dbReference type="PANTHER" id="PTHR22600:SF26">
    <property type="entry name" value="BETA-N-ACETYLHEXOSAMINIDASE"/>
    <property type="match status" value="1"/>
</dbReference>
<dbReference type="Pfam" id="PF00728">
    <property type="entry name" value="Glyco_hydro_20"/>
    <property type="match status" value="1"/>
</dbReference>
<protein>
    <recommendedName>
        <fullName evidence="3">beta-N-acetylhexosaminidase</fullName>
        <ecNumber evidence="3">3.2.1.52</ecNumber>
    </recommendedName>
</protein>
<dbReference type="InterPro" id="IPR029018">
    <property type="entry name" value="Hex-like_dom2"/>
</dbReference>
<comment type="similarity">
    <text evidence="2">Belongs to the glycosyl hydrolase 20 family.</text>
</comment>
<keyword evidence="4 8" id="KW-0732">Signal</keyword>